<dbReference type="AlphaFoldDB" id="A0A176TDV4"/>
<accession>A0A176TDV4</accession>
<evidence type="ECO:0000259" key="1">
    <source>
        <dbReference type="Pfam" id="PF16871"/>
    </source>
</evidence>
<protein>
    <submittedName>
        <fullName evidence="2">Nematoblast specific protein</fullName>
    </submittedName>
</protein>
<name>A0A176TDV4_9FLAO</name>
<proteinExistence type="predicted"/>
<dbReference type="STRING" id="1333662.LPB303_07110"/>
<organism evidence="2 3">
    <name type="scientific">Polaribacter atrinae</name>
    <dbReference type="NCBI Taxonomy" id="1333662"/>
    <lineage>
        <taxon>Bacteria</taxon>
        <taxon>Pseudomonadati</taxon>
        <taxon>Bacteroidota</taxon>
        <taxon>Flavobacteriia</taxon>
        <taxon>Flavobacteriales</taxon>
        <taxon>Flavobacteriaceae</taxon>
    </lineage>
</organism>
<evidence type="ECO:0000313" key="2">
    <source>
        <dbReference type="EMBL" id="OAD45586.1"/>
    </source>
</evidence>
<gene>
    <name evidence="2" type="ORF">LPB303_07110</name>
</gene>
<comment type="caution">
    <text evidence="2">The sequence shown here is derived from an EMBL/GenBank/DDBJ whole genome shotgun (WGS) entry which is preliminary data.</text>
</comment>
<dbReference type="EMBL" id="LVWE01000028">
    <property type="protein sequence ID" value="OAD45586.1"/>
    <property type="molecule type" value="Genomic_DNA"/>
</dbReference>
<dbReference type="Pfam" id="PF16871">
    <property type="entry name" value="DUF5077"/>
    <property type="match status" value="1"/>
</dbReference>
<dbReference type="InterPro" id="IPR021862">
    <property type="entry name" value="DUF3472"/>
</dbReference>
<dbReference type="Pfam" id="PF11958">
    <property type="entry name" value="DUF3472"/>
    <property type="match status" value="1"/>
</dbReference>
<dbReference type="Proteomes" id="UP000076923">
    <property type="component" value="Unassembled WGS sequence"/>
</dbReference>
<keyword evidence="3" id="KW-1185">Reference proteome</keyword>
<feature type="domain" description="DUF5077" evidence="1">
    <location>
        <begin position="42"/>
        <end position="164"/>
    </location>
</feature>
<evidence type="ECO:0000313" key="3">
    <source>
        <dbReference type="Proteomes" id="UP000076923"/>
    </source>
</evidence>
<reference evidence="2 3" key="1">
    <citation type="submission" date="2016-02" db="EMBL/GenBank/DDBJ databases">
        <title>Draft genome sequence of Polaribacter atrinae KACC17473.</title>
        <authorList>
            <person name="Shin S.-K."/>
            <person name="Yi H."/>
        </authorList>
    </citation>
    <scope>NUCLEOTIDE SEQUENCE [LARGE SCALE GENOMIC DNA]</scope>
    <source>
        <strain evidence="2 3">KACC 17473</strain>
    </source>
</reference>
<dbReference type="InterPro" id="IPR031712">
    <property type="entry name" value="DUF5077"/>
</dbReference>
<sequence length="442" mass="50013">MLSSISIITLSVFLIGNLFSCKSDKKPNQIAATAIKPLSFEIPAKGNSWVTNNVASNNRIIRENGIRNWNDSETQIKTYFKTEKTGKIKLILRLNTIDESSKISISLGNDVKELTIKKSDKKEVFAGEFNITTAGYQTIEIKGLQKDGAVYADINAFIIEGAATAGNIYFIKEDFYFGRRGPSVHLSYELPKEKKVTYFYNEINVPEGEDVIGSYYMANGFKDGYFGIQVNSETERRILFSVWSPFDTQDPNEIPDDHKIILLDKGSGVKTGEFGNEGSGGQSYKVYPWKASTTYKFLLKGVPAENNSTDYTAYFYSPEENKWNLIASFRRPQASRYLQNLYSFLENFDTKTGYISRKANYNNQWIYTSDNEWIELTKAKFTADATARKESRLDYAGGVEGNQFFMKNCGFFSETIPINTAFTRIKNGIAPDINFSNLETLK</sequence>